<accession>X1R113</accession>
<organism evidence="1">
    <name type="scientific">marine sediment metagenome</name>
    <dbReference type="NCBI Taxonomy" id="412755"/>
    <lineage>
        <taxon>unclassified sequences</taxon>
        <taxon>metagenomes</taxon>
        <taxon>ecological metagenomes</taxon>
    </lineage>
</organism>
<gene>
    <name evidence="1" type="ORF">S06H3_61971</name>
</gene>
<dbReference type="SUPFAM" id="SSF88713">
    <property type="entry name" value="Glycoside hydrolase/deacetylase"/>
    <property type="match status" value="1"/>
</dbReference>
<comment type="caution">
    <text evidence="1">The sequence shown here is derived from an EMBL/GenBank/DDBJ whole genome shotgun (WGS) entry which is preliminary data.</text>
</comment>
<feature type="non-terminal residue" evidence="1">
    <location>
        <position position="161"/>
    </location>
</feature>
<dbReference type="EMBL" id="BARV01040748">
    <property type="protein sequence ID" value="GAI56800.1"/>
    <property type="molecule type" value="Genomic_DNA"/>
</dbReference>
<evidence type="ECO:0000313" key="1">
    <source>
        <dbReference type="EMBL" id="GAI56800.1"/>
    </source>
</evidence>
<feature type="non-terminal residue" evidence="1">
    <location>
        <position position="1"/>
    </location>
</feature>
<dbReference type="AlphaFoldDB" id="X1R113"/>
<dbReference type="GO" id="GO:0005975">
    <property type="term" value="P:carbohydrate metabolic process"/>
    <property type="evidence" value="ECO:0007669"/>
    <property type="project" value="InterPro"/>
</dbReference>
<dbReference type="Gene3D" id="3.20.20.370">
    <property type="entry name" value="Glycoside hydrolase/deacetylase"/>
    <property type="match status" value="1"/>
</dbReference>
<protein>
    <submittedName>
        <fullName evidence="1">Uncharacterized protein</fullName>
    </submittedName>
</protein>
<proteinExistence type="predicted"/>
<sequence>DNLAEYRFYISSDNFTSYWYWSISAAQLKNDTWVPITLSFGEATAEGTPDRSAINAIQWRVKDDGTAITANWNGLSLIAEPTEGIVSLIFDDGSVTQYTEARKKMDEYGFPGTAYIIPDLIDTSIYMTLTQLKNLQNLAGWDIAGHHQTNLTTLTATEVEN</sequence>
<reference evidence="1" key="1">
    <citation type="journal article" date="2014" name="Front. Microbiol.">
        <title>High frequency of phylogenetically diverse reductive dehalogenase-homologous genes in deep subseafloor sedimentary metagenomes.</title>
        <authorList>
            <person name="Kawai M."/>
            <person name="Futagami T."/>
            <person name="Toyoda A."/>
            <person name="Takaki Y."/>
            <person name="Nishi S."/>
            <person name="Hori S."/>
            <person name="Arai W."/>
            <person name="Tsubouchi T."/>
            <person name="Morono Y."/>
            <person name="Uchiyama I."/>
            <person name="Ito T."/>
            <person name="Fujiyama A."/>
            <person name="Inagaki F."/>
            <person name="Takami H."/>
        </authorList>
    </citation>
    <scope>NUCLEOTIDE SEQUENCE</scope>
    <source>
        <strain evidence="1">Expedition CK06-06</strain>
    </source>
</reference>
<name>X1R113_9ZZZZ</name>
<dbReference type="InterPro" id="IPR011330">
    <property type="entry name" value="Glyco_hydro/deAcase_b/a-brl"/>
</dbReference>